<feature type="region of interest" description="Disordered" evidence="10">
    <location>
        <begin position="1"/>
        <end position="24"/>
    </location>
</feature>
<evidence type="ECO:0000256" key="6">
    <source>
        <dbReference type="ARBA" id="ARBA00023163"/>
    </source>
</evidence>
<keyword evidence="4" id="KW-0862">Zinc</keyword>
<evidence type="ECO:0000256" key="2">
    <source>
        <dbReference type="ARBA" id="ARBA00022723"/>
    </source>
</evidence>
<dbReference type="InterPro" id="IPR000679">
    <property type="entry name" value="Znf_GATA"/>
</dbReference>
<dbReference type="FunFam" id="3.30.50.10:FF:000007">
    <property type="entry name" value="Nitrogen regulatory AreA, N-terminal"/>
    <property type="match status" value="1"/>
</dbReference>
<evidence type="ECO:0000259" key="11">
    <source>
        <dbReference type="PROSITE" id="PS50114"/>
    </source>
</evidence>
<dbReference type="PANTHER" id="PTHR10071:SF338">
    <property type="entry name" value="GATA-TYPE DOMAIN-CONTAINING PROTEIN"/>
    <property type="match status" value="1"/>
</dbReference>
<feature type="coiled-coil region" evidence="9">
    <location>
        <begin position="268"/>
        <end position="298"/>
    </location>
</feature>
<dbReference type="PROSITE" id="PS50114">
    <property type="entry name" value="GATA_ZN_FINGER_2"/>
    <property type="match status" value="1"/>
</dbReference>
<evidence type="ECO:0000313" key="12">
    <source>
        <dbReference type="EMBL" id="KAK4466415.1"/>
    </source>
</evidence>
<dbReference type="Pfam" id="PF00320">
    <property type="entry name" value="GATA"/>
    <property type="match status" value="1"/>
</dbReference>
<dbReference type="GO" id="GO:0005634">
    <property type="term" value="C:nucleus"/>
    <property type="evidence" value="ECO:0007669"/>
    <property type="project" value="UniProtKB-SubCell"/>
</dbReference>
<dbReference type="GO" id="GO:0045944">
    <property type="term" value="P:positive regulation of transcription by RNA polymerase II"/>
    <property type="evidence" value="ECO:0007669"/>
    <property type="project" value="TreeGrafter"/>
</dbReference>
<dbReference type="Gene3D" id="3.30.50.10">
    <property type="entry name" value="Erythroid Transcription Factor GATA-1, subunit A"/>
    <property type="match status" value="1"/>
</dbReference>
<dbReference type="InterPro" id="IPR039355">
    <property type="entry name" value="Transcription_factor_GATA"/>
</dbReference>
<dbReference type="GO" id="GO:0000122">
    <property type="term" value="P:negative regulation of transcription by RNA polymerase II"/>
    <property type="evidence" value="ECO:0007669"/>
    <property type="project" value="TreeGrafter"/>
</dbReference>
<dbReference type="Pfam" id="PF25026">
    <property type="entry name" value="Asd-4"/>
    <property type="match status" value="1"/>
</dbReference>
<evidence type="ECO:0000256" key="8">
    <source>
        <dbReference type="PROSITE-ProRule" id="PRU00094"/>
    </source>
</evidence>
<keyword evidence="5" id="KW-0805">Transcription regulation</keyword>
<protein>
    <recommendedName>
        <fullName evidence="11">GATA-type domain-containing protein</fullName>
    </recommendedName>
</protein>
<keyword evidence="9" id="KW-0175">Coiled coil</keyword>
<dbReference type="PANTHER" id="PTHR10071">
    <property type="entry name" value="TRANSCRIPTION FACTOR GATA FAMILY MEMBER"/>
    <property type="match status" value="1"/>
</dbReference>
<feature type="domain" description="GATA-type" evidence="11">
    <location>
        <begin position="92"/>
        <end position="145"/>
    </location>
</feature>
<dbReference type="SMART" id="SM00401">
    <property type="entry name" value="ZnF_GATA"/>
    <property type="match status" value="1"/>
</dbReference>
<evidence type="ECO:0000256" key="10">
    <source>
        <dbReference type="SAM" id="MobiDB-lite"/>
    </source>
</evidence>
<reference evidence="12" key="1">
    <citation type="journal article" date="2023" name="Mol. Phylogenet. Evol.">
        <title>Genome-scale phylogeny and comparative genomics of the fungal order Sordariales.</title>
        <authorList>
            <person name="Hensen N."/>
            <person name="Bonometti L."/>
            <person name="Westerberg I."/>
            <person name="Brannstrom I.O."/>
            <person name="Guillou S."/>
            <person name="Cros-Aarteil S."/>
            <person name="Calhoun S."/>
            <person name="Haridas S."/>
            <person name="Kuo A."/>
            <person name="Mondo S."/>
            <person name="Pangilinan J."/>
            <person name="Riley R."/>
            <person name="LaButti K."/>
            <person name="Andreopoulos B."/>
            <person name="Lipzen A."/>
            <person name="Chen C."/>
            <person name="Yan M."/>
            <person name="Daum C."/>
            <person name="Ng V."/>
            <person name="Clum A."/>
            <person name="Steindorff A."/>
            <person name="Ohm R.A."/>
            <person name="Martin F."/>
            <person name="Silar P."/>
            <person name="Natvig D.O."/>
            <person name="Lalanne C."/>
            <person name="Gautier V."/>
            <person name="Ament-Velasquez S.L."/>
            <person name="Kruys A."/>
            <person name="Hutchinson M.I."/>
            <person name="Powell A.J."/>
            <person name="Barry K."/>
            <person name="Miller A.N."/>
            <person name="Grigoriev I.V."/>
            <person name="Debuchy R."/>
            <person name="Gladieux P."/>
            <person name="Hiltunen Thoren M."/>
            <person name="Johannesson H."/>
        </authorList>
    </citation>
    <scope>NUCLEOTIDE SEQUENCE</scope>
    <source>
        <strain evidence="12">PSN324</strain>
    </source>
</reference>
<dbReference type="PROSITE" id="PS00344">
    <property type="entry name" value="GATA_ZN_FINGER_1"/>
    <property type="match status" value="1"/>
</dbReference>
<dbReference type="EMBL" id="MU864932">
    <property type="protein sequence ID" value="KAK4466415.1"/>
    <property type="molecule type" value="Genomic_DNA"/>
</dbReference>
<dbReference type="AlphaFoldDB" id="A0AAV9I2U9"/>
<accession>A0AAV9I2U9</accession>
<dbReference type="GO" id="GO:0008270">
    <property type="term" value="F:zinc ion binding"/>
    <property type="evidence" value="ECO:0007669"/>
    <property type="project" value="UniProtKB-KW"/>
</dbReference>
<feature type="region of interest" description="Disordered" evidence="10">
    <location>
        <begin position="58"/>
        <end position="77"/>
    </location>
</feature>
<sequence length="386" mass="41997">PPPPVALEHEPQPPSPNAASVQATTAASLNSLPSIATFASQGIAQQQGQTRPLAIAPAMTMPPRTSPASTAPAPGGNRRLPVMATMANHDRETTQPTCQNCGTSTTPLWRRDESGQVLCNACGLFLKLHGRPRPISLKTDVIKSRNRVKTMRPDMANKKKNQNLAGTDVNGNDLSNGGARRPSQKSNGHLDDGNSPISRTGTPTMYGAHMGPMYGSLDDQFQAQQLSAFQVGTGPDGRAASPMNGDRLDLAQTPEQLLAINATLKTRVSELEVIQELYRGRIQQLEQQEQANQQMRQQENGGIGGPEDAIQLRAQLDVTSEAHKHVLSQLEAVNEMHNQLQKELEDSHLRENMLKRRLDELEIELKEVRESLDGGRAAKKPRLEAP</sequence>
<organism evidence="12 13">
    <name type="scientific">Cladorrhinum samala</name>
    <dbReference type="NCBI Taxonomy" id="585594"/>
    <lineage>
        <taxon>Eukaryota</taxon>
        <taxon>Fungi</taxon>
        <taxon>Dikarya</taxon>
        <taxon>Ascomycota</taxon>
        <taxon>Pezizomycotina</taxon>
        <taxon>Sordariomycetes</taxon>
        <taxon>Sordariomycetidae</taxon>
        <taxon>Sordariales</taxon>
        <taxon>Podosporaceae</taxon>
        <taxon>Cladorrhinum</taxon>
    </lineage>
</organism>
<dbReference type="CDD" id="cd00202">
    <property type="entry name" value="ZnF_GATA"/>
    <property type="match status" value="1"/>
</dbReference>
<feature type="non-terminal residue" evidence="12">
    <location>
        <position position="1"/>
    </location>
</feature>
<gene>
    <name evidence="12" type="ORF">QBC42DRAFT_141749</name>
</gene>
<dbReference type="InterPro" id="IPR056998">
    <property type="entry name" value="Asd-4/GZF3_helical"/>
</dbReference>
<dbReference type="Proteomes" id="UP001321749">
    <property type="component" value="Unassembled WGS sequence"/>
</dbReference>
<comment type="caution">
    <text evidence="12">The sequence shown here is derived from an EMBL/GenBank/DDBJ whole genome shotgun (WGS) entry which is preliminary data.</text>
</comment>
<keyword evidence="6" id="KW-0804">Transcription</keyword>
<dbReference type="SUPFAM" id="SSF57716">
    <property type="entry name" value="Glucocorticoid receptor-like (DNA-binding domain)"/>
    <property type="match status" value="1"/>
</dbReference>
<dbReference type="GO" id="GO:0000981">
    <property type="term" value="F:DNA-binding transcription factor activity, RNA polymerase II-specific"/>
    <property type="evidence" value="ECO:0007669"/>
    <property type="project" value="TreeGrafter"/>
</dbReference>
<keyword evidence="2" id="KW-0479">Metal-binding</keyword>
<evidence type="ECO:0000313" key="13">
    <source>
        <dbReference type="Proteomes" id="UP001321749"/>
    </source>
</evidence>
<keyword evidence="3 8" id="KW-0863">Zinc-finger</keyword>
<evidence type="ECO:0000256" key="3">
    <source>
        <dbReference type="ARBA" id="ARBA00022771"/>
    </source>
</evidence>
<comment type="subcellular location">
    <subcellularLocation>
        <location evidence="1">Nucleus</location>
    </subcellularLocation>
</comment>
<dbReference type="GO" id="GO:0000978">
    <property type="term" value="F:RNA polymerase II cis-regulatory region sequence-specific DNA binding"/>
    <property type="evidence" value="ECO:0007669"/>
    <property type="project" value="TreeGrafter"/>
</dbReference>
<feature type="coiled-coil region" evidence="9">
    <location>
        <begin position="327"/>
        <end position="378"/>
    </location>
</feature>
<feature type="compositionally biased region" description="Polar residues" evidence="10">
    <location>
        <begin position="162"/>
        <end position="175"/>
    </location>
</feature>
<evidence type="ECO:0000256" key="5">
    <source>
        <dbReference type="ARBA" id="ARBA00023015"/>
    </source>
</evidence>
<evidence type="ECO:0000256" key="4">
    <source>
        <dbReference type="ARBA" id="ARBA00022833"/>
    </source>
</evidence>
<evidence type="ECO:0000256" key="9">
    <source>
        <dbReference type="SAM" id="Coils"/>
    </source>
</evidence>
<feature type="non-terminal residue" evidence="12">
    <location>
        <position position="386"/>
    </location>
</feature>
<evidence type="ECO:0000256" key="7">
    <source>
        <dbReference type="ARBA" id="ARBA00023242"/>
    </source>
</evidence>
<evidence type="ECO:0000256" key="1">
    <source>
        <dbReference type="ARBA" id="ARBA00004123"/>
    </source>
</evidence>
<feature type="region of interest" description="Disordered" evidence="10">
    <location>
        <begin position="150"/>
        <end position="206"/>
    </location>
</feature>
<reference evidence="12" key="2">
    <citation type="submission" date="2023-06" db="EMBL/GenBank/DDBJ databases">
        <authorList>
            <consortium name="Lawrence Berkeley National Laboratory"/>
            <person name="Mondo S.J."/>
            <person name="Hensen N."/>
            <person name="Bonometti L."/>
            <person name="Westerberg I."/>
            <person name="Brannstrom I.O."/>
            <person name="Guillou S."/>
            <person name="Cros-Aarteil S."/>
            <person name="Calhoun S."/>
            <person name="Haridas S."/>
            <person name="Kuo A."/>
            <person name="Pangilinan J."/>
            <person name="Riley R."/>
            <person name="Labutti K."/>
            <person name="Andreopoulos B."/>
            <person name="Lipzen A."/>
            <person name="Chen C."/>
            <person name="Yanf M."/>
            <person name="Daum C."/>
            <person name="Ng V."/>
            <person name="Clum A."/>
            <person name="Steindorff A."/>
            <person name="Ohm R."/>
            <person name="Martin F."/>
            <person name="Silar P."/>
            <person name="Natvig D."/>
            <person name="Lalanne C."/>
            <person name="Gautier V."/>
            <person name="Ament-Velasquez S.L."/>
            <person name="Kruys A."/>
            <person name="Hutchinson M.I."/>
            <person name="Powell A.J."/>
            <person name="Barry K."/>
            <person name="Miller A.N."/>
            <person name="Grigoriev I.V."/>
            <person name="Debuchy R."/>
            <person name="Gladieux P."/>
            <person name="Thoren M.H."/>
            <person name="Johannesson H."/>
        </authorList>
    </citation>
    <scope>NUCLEOTIDE SEQUENCE</scope>
    <source>
        <strain evidence="12">PSN324</strain>
    </source>
</reference>
<feature type="compositionally biased region" description="Low complexity" evidence="10">
    <location>
        <begin position="59"/>
        <end position="74"/>
    </location>
</feature>
<dbReference type="InterPro" id="IPR013088">
    <property type="entry name" value="Znf_NHR/GATA"/>
</dbReference>
<keyword evidence="13" id="KW-1185">Reference proteome</keyword>
<dbReference type="PRINTS" id="PR00619">
    <property type="entry name" value="GATAZNFINGER"/>
</dbReference>
<keyword evidence="7" id="KW-0539">Nucleus</keyword>
<name>A0AAV9I2U9_9PEZI</name>
<proteinExistence type="predicted"/>